<keyword evidence="1" id="KW-0472">Membrane</keyword>
<feature type="transmembrane region" description="Helical" evidence="1">
    <location>
        <begin position="53"/>
        <end position="76"/>
    </location>
</feature>
<keyword evidence="1" id="KW-1133">Transmembrane helix</keyword>
<feature type="transmembrane region" description="Helical" evidence="1">
    <location>
        <begin position="88"/>
        <end position="109"/>
    </location>
</feature>
<dbReference type="EMBL" id="MTJL01000019">
    <property type="protein sequence ID" value="OMI05408.1"/>
    <property type="molecule type" value="Genomic_DNA"/>
</dbReference>
<dbReference type="Proteomes" id="UP000187367">
    <property type="component" value="Unassembled WGS sequence"/>
</dbReference>
<comment type="caution">
    <text evidence="2">The sequence shown here is derived from an EMBL/GenBank/DDBJ whole genome shotgun (WGS) entry which is preliminary data.</text>
</comment>
<sequence length="150" mass="16920">MKKDRQILKETKEAADIAVSYGSKNDEKLLAYLAKLDTPVLSRLRVYFSNPTFTLIYFIKWGFASSLIGVFLPIGALGAVPYIPSVGFLPYLIAVVFLLCIILLIRLTIISRKGVIQSILHFAKRSENARIVSMIDFVLKQRFANELSQH</sequence>
<organism evidence="2 3">
    <name type="scientific">Bacillus swezeyi</name>
    <dbReference type="NCBI Taxonomy" id="1925020"/>
    <lineage>
        <taxon>Bacteria</taxon>
        <taxon>Bacillati</taxon>
        <taxon>Bacillota</taxon>
        <taxon>Bacilli</taxon>
        <taxon>Bacillales</taxon>
        <taxon>Bacillaceae</taxon>
        <taxon>Bacillus</taxon>
    </lineage>
</organism>
<accession>A0A1R1S329</accession>
<gene>
    <name evidence="2" type="ORF">BW143_11200</name>
</gene>
<reference evidence="2 3" key="1">
    <citation type="submission" date="2017-01" db="EMBL/GenBank/DDBJ databases">
        <title>Bacillus phylogenomics.</title>
        <authorList>
            <person name="Dunlap C."/>
        </authorList>
    </citation>
    <scope>NUCLEOTIDE SEQUENCE [LARGE SCALE GENOMIC DNA]</scope>
    <source>
        <strain evidence="2 3">NRRL B-41282</strain>
    </source>
</reference>
<dbReference type="AlphaFoldDB" id="A0A1R1QLC6"/>
<evidence type="ECO:0000313" key="3">
    <source>
        <dbReference type="Proteomes" id="UP000187367"/>
    </source>
</evidence>
<keyword evidence="1" id="KW-0812">Transmembrane</keyword>
<name>A0A1R1QLC6_9BACI</name>
<protein>
    <submittedName>
        <fullName evidence="2">Uncharacterized protein</fullName>
    </submittedName>
</protein>
<evidence type="ECO:0000313" key="2">
    <source>
        <dbReference type="EMBL" id="OMI05408.1"/>
    </source>
</evidence>
<accession>A0A1R1QLC6</accession>
<evidence type="ECO:0000256" key="1">
    <source>
        <dbReference type="SAM" id="Phobius"/>
    </source>
</evidence>
<keyword evidence="3" id="KW-1185">Reference proteome</keyword>
<dbReference type="RefSeq" id="WP_076757910.1">
    <property type="nucleotide sequence ID" value="NZ_JARMMK010000010.1"/>
</dbReference>
<proteinExistence type="predicted"/>
<dbReference type="OrthoDB" id="2927622at2"/>